<dbReference type="EMBL" id="JAUSZT010000003">
    <property type="protein sequence ID" value="MDQ0996440.1"/>
    <property type="molecule type" value="Genomic_DNA"/>
</dbReference>
<accession>A0ABU0S6Q6</accession>
<dbReference type="Proteomes" id="UP001237780">
    <property type="component" value="Unassembled WGS sequence"/>
</dbReference>
<keyword evidence="1" id="KW-0808">Transferase</keyword>
<keyword evidence="2" id="KW-1185">Reference proteome</keyword>
<evidence type="ECO:0000313" key="2">
    <source>
        <dbReference type="Proteomes" id="UP001237780"/>
    </source>
</evidence>
<dbReference type="PANTHER" id="PTHR47473:SF1">
    <property type="entry name" value="METHYLTRANSFERASE DOMAIN-CONTAINING PROTEIN"/>
    <property type="match status" value="1"/>
</dbReference>
<name>A0ABU0S6Q6_9HYPH</name>
<dbReference type="GO" id="GO:0016740">
    <property type="term" value="F:transferase activity"/>
    <property type="evidence" value="ECO:0007669"/>
    <property type="project" value="UniProtKB-KW"/>
</dbReference>
<reference evidence="1 2" key="1">
    <citation type="submission" date="2023-07" db="EMBL/GenBank/DDBJ databases">
        <title>Comparative genomics of wheat-associated soil bacteria to identify genetic determinants of phenazine resistance.</title>
        <authorList>
            <person name="Mouncey N."/>
        </authorList>
    </citation>
    <scope>NUCLEOTIDE SEQUENCE [LARGE SCALE GENOMIC DNA]</scope>
    <source>
        <strain evidence="1 2">W4I11</strain>
    </source>
</reference>
<organism evidence="1 2">
    <name type="scientific">Phyllobacterium ifriqiyense</name>
    <dbReference type="NCBI Taxonomy" id="314238"/>
    <lineage>
        <taxon>Bacteria</taxon>
        <taxon>Pseudomonadati</taxon>
        <taxon>Pseudomonadota</taxon>
        <taxon>Alphaproteobacteria</taxon>
        <taxon>Hyphomicrobiales</taxon>
        <taxon>Phyllobacteriaceae</taxon>
        <taxon>Phyllobacterium</taxon>
    </lineage>
</organism>
<gene>
    <name evidence="1" type="ORF">QFZ34_001622</name>
</gene>
<comment type="caution">
    <text evidence="1">The sequence shown here is derived from an EMBL/GenBank/DDBJ whole genome shotgun (WGS) entry which is preliminary data.</text>
</comment>
<dbReference type="InterPro" id="IPR021829">
    <property type="entry name" value="DUF3419"/>
</dbReference>
<dbReference type="RefSeq" id="WP_307279233.1">
    <property type="nucleotide sequence ID" value="NZ_JAUSZT010000003.1"/>
</dbReference>
<protein>
    <submittedName>
        <fullName evidence="1">S-adenosylmethionine-diacylglycerol 3-amino-3-carboxypropyl transferase</fullName>
    </submittedName>
</protein>
<dbReference type="Pfam" id="PF11899">
    <property type="entry name" value="DUF3419"/>
    <property type="match status" value="1"/>
</dbReference>
<evidence type="ECO:0000313" key="1">
    <source>
        <dbReference type="EMBL" id="MDQ0996440.1"/>
    </source>
</evidence>
<sequence length="421" mass="47356">MPVARQSANTPPPRSHISNEKLNRAVRQNRLLSRAGLSERLFAHVFKGLVYPQIWEDPEVDMEALQIGAGHRIVTIASGGCNAMSYLTADPASVEAVDLNTAHVAFNRLKLAAVVNLPNYDAFYRFYGTADSKSNLTAYERFIRPHLDATSRSYWEKRMVSGRRRISIFSRDLYRHGLLGLFIGMGHRVARLYGIDPRDILKASTLAEQRVYFDTALAPLFDKRMIRWATARKSSLFGLGIPPQQYDALATAGNGDMAEVLRGRLEKLACGFPLSENYFAWQAFGRGYSDNAETGPLPPYLSRNNFAAVRERAGRMSVVNASYTEFLSAKPENSVDRFILLDAQDWMNDTQLNELWTEITRTAAPGARVIFRTAAEPSLLPGRVDDATLAQWEYKEDQSKTLHARDRSSIYGGFHLYTFRG</sequence>
<dbReference type="PANTHER" id="PTHR47473">
    <property type="entry name" value="BTA1P"/>
    <property type="match status" value="1"/>
</dbReference>
<proteinExistence type="predicted"/>